<organism evidence="1 2">
    <name type="scientific">Candidatus Omnitrophus magneticus</name>
    <dbReference type="NCBI Taxonomy" id="1609969"/>
    <lineage>
        <taxon>Bacteria</taxon>
        <taxon>Pseudomonadati</taxon>
        <taxon>Candidatus Omnitrophota</taxon>
        <taxon>Candidatus Omnitrophus</taxon>
    </lineage>
</organism>
<evidence type="ECO:0000313" key="1">
    <source>
        <dbReference type="EMBL" id="KJJ85851.1"/>
    </source>
</evidence>
<dbReference type="Proteomes" id="UP000033428">
    <property type="component" value="Unassembled WGS sequence"/>
</dbReference>
<dbReference type="AlphaFoldDB" id="A0A0F0CWB0"/>
<protein>
    <submittedName>
        <fullName evidence="1">Uncharacterized protein</fullName>
    </submittedName>
</protein>
<keyword evidence="2" id="KW-1185">Reference proteome</keyword>
<proteinExistence type="predicted"/>
<name>A0A0F0CWB0_9BACT</name>
<sequence>VYSYKIIKKICSNGSYSLPVEFEKDGELVYVGVLLFFTEA</sequence>
<evidence type="ECO:0000313" key="2">
    <source>
        <dbReference type="Proteomes" id="UP000033428"/>
    </source>
</evidence>
<comment type="caution">
    <text evidence="1">The sequence shown here is derived from an EMBL/GenBank/DDBJ whole genome shotgun (WGS) entry which is preliminary data.</text>
</comment>
<feature type="non-terminal residue" evidence="1">
    <location>
        <position position="1"/>
    </location>
</feature>
<dbReference type="EMBL" id="JYNY01000061">
    <property type="protein sequence ID" value="KJJ85851.1"/>
    <property type="molecule type" value="Genomic_DNA"/>
</dbReference>
<reference evidence="1 2" key="1">
    <citation type="submission" date="2015-02" db="EMBL/GenBank/DDBJ databases">
        <title>Single-cell genomics of uncultivated deep-branching MTB reveals a conserved set of magnetosome genes.</title>
        <authorList>
            <person name="Kolinko S."/>
            <person name="Richter M."/>
            <person name="Glockner F.O."/>
            <person name="Brachmann A."/>
            <person name="Schuler D."/>
        </authorList>
    </citation>
    <scope>NUCLEOTIDE SEQUENCE [LARGE SCALE GENOMIC DNA]</scope>
    <source>
        <strain evidence="1">SKK-01</strain>
    </source>
</reference>
<gene>
    <name evidence="1" type="ORF">OMAG_000281</name>
</gene>
<accession>A0A0F0CWB0</accession>